<feature type="compositionally biased region" description="Basic and acidic residues" evidence="1">
    <location>
        <begin position="482"/>
        <end position="492"/>
    </location>
</feature>
<feature type="compositionally biased region" description="Basic and acidic residues" evidence="1">
    <location>
        <begin position="511"/>
        <end position="531"/>
    </location>
</feature>
<gene>
    <name evidence="2" type="ORF">M440DRAFT_1403634</name>
</gene>
<feature type="compositionally biased region" description="Polar residues" evidence="1">
    <location>
        <begin position="331"/>
        <end position="344"/>
    </location>
</feature>
<feature type="compositionally biased region" description="Basic and acidic residues" evidence="1">
    <location>
        <begin position="304"/>
        <end position="322"/>
    </location>
</feature>
<feature type="compositionally biased region" description="Polar residues" evidence="1">
    <location>
        <begin position="1"/>
        <end position="16"/>
    </location>
</feature>
<feature type="compositionally biased region" description="Polar residues" evidence="1">
    <location>
        <begin position="378"/>
        <end position="410"/>
    </location>
</feature>
<feature type="compositionally biased region" description="Basic and acidic residues" evidence="1">
    <location>
        <begin position="557"/>
        <end position="581"/>
    </location>
</feature>
<evidence type="ECO:0000313" key="3">
    <source>
        <dbReference type="Proteomes" id="UP000240760"/>
    </source>
</evidence>
<feature type="compositionally biased region" description="Basic residues" evidence="1">
    <location>
        <begin position="223"/>
        <end position="239"/>
    </location>
</feature>
<name>A0A2T4BY68_TRILO</name>
<feature type="region of interest" description="Disordered" evidence="1">
    <location>
        <begin position="1"/>
        <end position="100"/>
    </location>
</feature>
<feature type="region of interest" description="Disordered" evidence="1">
    <location>
        <begin position="460"/>
        <end position="641"/>
    </location>
</feature>
<evidence type="ECO:0000256" key="1">
    <source>
        <dbReference type="SAM" id="MobiDB-lite"/>
    </source>
</evidence>
<dbReference type="AlphaFoldDB" id="A0A2T4BY68"/>
<feature type="region of interest" description="Disordered" evidence="1">
    <location>
        <begin position="158"/>
        <end position="180"/>
    </location>
</feature>
<organism evidence="2 3">
    <name type="scientific">Trichoderma longibrachiatum ATCC 18648</name>
    <dbReference type="NCBI Taxonomy" id="983965"/>
    <lineage>
        <taxon>Eukaryota</taxon>
        <taxon>Fungi</taxon>
        <taxon>Dikarya</taxon>
        <taxon>Ascomycota</taxon>
        <taxon>Pezizomycotina</taxon>
        <taxon>Sordariomycetes</taxon>
        <taxon>Hypocreomycetidae</taxon>
        <taxon>Hypocreales</taxon>
        <taxon>Hypocreaceae</taxon>
        <taxon>Trichoderma</taxon>
    </lineage>
</organism>
<feature type="compositionally biased region" description="Low complexity" evidence="1">
    <location>
        <begin position="28"/>
        <end position="38"/>
    </location>
</feature>
<feature type="region of interest" description="Disordered" evidence="1">
    <location>
        <begin position="223"/>
        <end position="247"/>
    </location>
</feature>
<accession>A0A2T4BY68</accession>
<dbReference type="EMBL" id="KZ679136">
    <property type="protein sequence ID" value="PTB74280.1"/>
    <property type="molecule type" value="Genomic_DNA"/>
</dbReference>
<keyword evidence="3" id="KW-1185">Reference proteome</keyword>
<dbReference type="Proteomes" id="UP000240760">
    <property type="component" value="Unassembled WGS sequence"/>
</dbReference>
<feature type="compositionally biased region" description="Basic and acidic residues" evidence="1">
    <location>
        <begin position="601"/>
        <end position="614"/>
    </location>
</feature>
<evidence type="ECO:0000313" key="2">
    <source>
        <dbReference type="EMBL" id="PTB74280.1"/>
    </source>
</evidence>
<feature type="compositionally biased region" description="Low complexity" evidence="1">
    <location>
        <begin position="50"/>
        <end position="65"/>
    </location>
</feature>
<dbReference type="OrthoDB" id="3440029at2759"/>
<protein>
    <submittedName>
        <fullName evidence="2">Uncharacterized protein</fullName>
    </submittedName>
</protein>
<reference evidence="2 3" key="1">
    <citation type="submission" date="2016-07" db="EMBL/GenBank/DDBJ databases">
        <title>Multiple horizontal gene transfer events from other fungi enriched the ability of initially mycotrophic Trichoderma (Ascomycota) to feed on dead plant biomass.</title>
        <authorList>
            <consortium name="DOE Joint Genome Institute"/>
            <person name="Aerts A."/>
            <person name="Atanasova L."/>
            <person name="Chenthamara K."/>
            <person name="Zhang J."/>
            <person name="Grujic M."/>
            <person name="Henrissat B."/>
            <person name="Kuo A."/>
            <person name="Salamov A."/>
            <person name="Lipzen A."/>
            <person name="Labutti K."/>
            <person name="Barry K."/>
            <person name="Miao Y."/>
            <person name="Rahimi M.J."/>
            <person name="Shen Q."/>
            <person name="Grigoriev I.V."/>
            <person name="Kubicek C.P."/>
            <person name="Druzhinina I.S."/>
        </authorList>
    </citation>
    <scope>NUCLEOTIDE SEQUENCE [LARGE SCALE GENOMIC DNA]</scope>
    <source>
        <strain evidence="2 3">ATCC 18648</strain>
    </source>
</reference>
<dbReference type="STRING" id="983965.A0A2T4BY68"/>
<proteinExistence type="predicted"/>
<feature type="compositionally biased region" description="Basic and acidic residues" evidence="1">
    <location>
        <begin position="276"/>
        <end position="290"/>
    </location>
</feature>
<sequence length="641" mass="73014">MTSPLSPGSYQLSSNLPAGRPSRLEPHQSSPPRSSSRQTGRRDSSRVHHPGPAMMPSHSSSMASHQGYDPAAHVSTSITPRHSPRILHSSPPEHPSRRNVNIFDVRNENITEAEAHKRLTSYIVIRIKRATDPYDLDGDETAPPPTWEKASHLIRRDVSQQDARRKVRKLDKETGSVADKKEDLPSAIQRQLERAWRNLEETEADARFVYTLAQVDWKLKGGREKKRGGRSKEKRRSRERHGSKTKREWASVAAYFRREPGRNADCVRILKAQLAERRQGERGVHDDHRLPLRSSGRVPLPRNVQDDTSRSQARHFDHEPRLQRRSSLSQHSNSVAHRPLNTSAAPIPIPPRSNISQAIEAQNRKIRSHAPRTERQAMASSYNSRSSITSFCSWSTESSGSNMTPSSSVEQSHSIPPPPQLHQPRRQYHGRSRVRSSYHEHRIGDEFVVLEVARPQRAHHTADRLIRIPPAAPDPISAVSEADMRRRPDQKVYHGGMSRSMGQGSTPRQPRGIEDPPKSVRDHLYRTERNPSGRNQDMDQLGDRLSRTSLAGSPRSRPGEARDPVNHHEYVDVPRRSRNSSDDDGFVIPRPARGARRRRDTQRYMAERRRRDQDAWDLGRTSPLLYGEGQRRVSSYAGYRR</sequence>
<feature type="compositionally biased region" description="Basic residues" evidence="1">
    <location>
        <begin position="423"/>
        <end position="434"/>
    </location>
</feature>
<feature type="region of interest" description="Disordered" evidence="1">
    <location>
        <begin position="276"/>
        <end position="434"/>
    </location>
</feature>